<proteinExistence type="predicted"/>
<evidence type="ECO:0008006" key="3">
    <source>
        <dbReference type="Google" id="ProtNLM"/>
    </source>
</evidence>
<evidence type="ECO:0000313" key="1">
    <source>
        <dbReference type="EMBL" id="KAG8548815.1"/>
    </source>
</evidence>
<name>A0AAV6ZKK9_ENGPU</name>
<protein>
    <recommendedName>
        <fullName evidence="3">Secreted protein</fullName>
    </recommendedName>
</protein>
<dbReference type="Proteomes" id="UP000824782">
    <property type="component" value="Unassembled WGS sequence"/>
</dbReference>
<dbReference type="EMBL" id="WNYA01000318">
    <property type="protein sequence ID" value="KAG8548815.1"/>
    <property type="molecule type" value="Genomic_DNA"/>
</dbReference>
<reference evidence="1" key="1">
    <citation type="thesis" date="2020" institute="ProQuest LLC" country="789 East Eisenhower Parkway, Ann Arbor, MI, USA">
        <title>Comparative Genomics and Chromosome Evolution.</title>
        <authorList>
            <person name="Mudd A.B."/>
        </authorList>
    </citation>
    <scope>NUCLEOTIDE SEQUENCE</scope>
    <source>
        <strain evidence="1">237g6f4</strain>
        <tissue evidence="1">Blood</tissue>
    </source>
</reference>
<sequence>MIYTRGQWGRCLVVVFIDLLYYSIHRTGLRIHERPCLWRIMSRLILSRSSSCEQFECTRRIRGESRIAEAAFFNLIFQDLVFFHLF</sequence>
<dbReference type="AlphaFoldDB" id="A0AAV6ZKK9"/>
<accession>A0AAV6ZKK9</accession>
<gene>
    <name evidence="1" type="ORF">GDO81_024076</name>
</gene>
<organism evidence="1 2">
    <name type="scientific">Engystomops pustulosus</name>
    <name type="common">Tungara frog</name>
    <name type="synonym">Physalaemus pustulosus</name>
    <dbReference type="NCBI Taxonomy" id="76066"/>
    <lineage>
        <taxon>Eukaryota</taxon>
        <taxon>Metazoa</taxon>
        <taxon>Chordata</taxon>
        <taxon>Craniata</taxon>
        <taxon>Vertebrata</taxon>
        <taxon>Euteleostomi</taxon>
        <taxon>Amphibia</taxon>
        <taxon>Batrachia</taxon>
        <taxon>Anura</taxon>
        <taxon>Neobatrachia</taxon>
        <taxon>Hyloidea</taxon>
        <taxon>Leptodactylidae</taxon>
        <taxon>Leiuperinae</taxon>
        <taxon>Engystomops</taxon>
    </lineage>
</organism>
<evidence type="ECO:0000313" key="2">
    <source>
        <dbReference type="Proteomes" id="UP000824782"/>
    </source>
</evidence>
<keyword evidence="2" id="KW-1185">Reference proteome</keyword>
<comment type="caution">
    <text evidence="1">The sequence shown here is derived from an EMBL/GenBank/DDBJ whole genome shotgun (WGS) entry which is preliminary data.</text>
</comment>